<dbReference type="GO" id="GO:0008023">
    <property type="term" value="C:transcription elongation factor complex"/>
    <property type="evidence" value="ECO:0007669"/>
    <property type="project" value="TreeGrafter"/>
</dbReference>
<dbReference type="SUPFAM" id="SSF50249">
    <property type="entry name" value="Nucleic acid-binding proteins"/>
    <property type="match status" value="1"/>
</dbReference>
<dbReference type="CDD" id="cd09928">
    <property type="entry name" value="SH2_Cterm_SPT6_like"/>
    <property type="match status" value="1"/>
</dbReference>
<feature type="region of interest" description="Disordered" evidence="5">
    <location>
        <begin position="1447"/>
        <end position="1723"/>
    </location>
</feature>
<dbReference type="EMBL" id="JAYMYQ010000006">
    <property type="protein sequence ID" value="KAK7322540.1"/>
    <property type="molecule type" value="Genomic_DNA"/>
</dbReference>
<reference evidence="8 9" key="1">
    <citation type="submission" date="2024-01" db="EMBL/GenBank/DDBJ databases">
        <title>The genomes of 5 underutilized Papilionoideae crops provide insights into root nodulation and disease resistanc.</title>
        <authorList>
            <person name="Jiang F."/>
        </authorList>
    </citation>
    <scope>NUCLEOTIDE SEQUENCE [LARGE SCALE GENOMIC DNA]</scope>
    <source>
        <strain evidence="8">LVBAO_FW01</strain>
        <tissue evidence="8">Leaves</tissue>
    </source>
</reference>
<feature type="compositionally biased region" description="Basic and acidic residues" evidence="5">
    <location>
        <begin position="1656"/>
        <end position="1679"/>
    </location>
</feature>
<dbReference type="Gene3D" id="3.30.505.10">
    <property type="entry name" value="SH2 domain"/>
    <property type="match status" value="2"/>
</dbReference>
<dbReference type="Gene3D" id="3.30.420.140">
    <property type="entry name" value="YqgF/RNase H-like domain"/>
    <property type="match status" value="1"/>
</dbReference>
<keyword evidence="3" id="KW-0804">Transcription</keyword>
<dbReference type="GO" id="GO:0140673">
    <property type="term" value="P:transcription elongation-coupled chromatin remodeling"/>
    <property type="evidence" value="ECO:0007669"/>
    <property type="project" value="InterPro"/>
</dbReference>
<evidence type="ECO:0000313" key="9">
    <source>
        <dbReference type="Proteomes" id="UP001367508"/>
    </source>
</evidence>
<keyword evidence="9" id="KW-1185">Reference proteome</keyword>
<dbReference type="Gene3D" id="1.10.3500.10">
    <property type="entry name" value="Tex N-terminal region-like"/>
    <property type="match status" value="2"/>
</dbReference>
<feature type="compositionally biased region" description="Polar residues" evidence="5">
    <location>
        <begin position="1498"/>
        <end position="1513"/>
    </location>
</feature>
<dbReference type="InterPro" id="IPR035018">
    <property type="entry name" value="Spt6_SH2_C"/>
</dbReference>
<evidence type="ECO:0000256" key="1">
    <source>
        <dbReference type="ARBA" id="ARBA00004123"/>
    </source>
</evidence>
<dbReference type="InterPro" id="IPR023323">
    <property type="entry name" value="Tex-like_dom_sf"/>
</dbReference>
<accession>A0AAN9KRF2</accession>
<proteinExistence type="inferred from homology"/>
<dbReference type="PANTHER" id="PTHR10145">
    <property type="entry name" value="TRANSCRIPTION ELONGATION FACTOR SPT6"/>
    <property type="match status" value="1"/>
</dbReference>
<comment type="similarity">
    <text evidence="2">Belongs to the SPT6 family.</text>
</comment>
<dbReference type="SUPFAM" id="SSF55550">
    <property type="entry name" value="SH2 domain"/>
    <property type="match status" value="1"/>
</dbReference>
<feature type="chain" id="PRO_5042961830" description="S1 motif domain-containing protein" evidence="6">
    <location>
        <begin position="16"/>
        <end position="1723"/>
    </location>
</feature>
<dbReference type="Gene3D" id="1.10.10.650">
    <property type="entry name" value="RuvA domain 2-like"/>
    <property type="match status" value="1"/>
</dbReference>
<evidence type="ECO:0000256" key="3">
    <source>
        <dbReference type="ARBA" id="ARBA00023163"/>
    </source>
</evidence>
<dbReference type="GO" id="GO:0031491">
    <property type="term" value="F:nucleosome binding"/>
    <property type="evidence" value="ECO:0007669"/>
    <property type="project" value="TreeGrafter"/>
</dbReference>
<dbReference type="Pfam" id="PF14635">
    <property type="entry name" value="HHH_7"/>
    <property type="match status" value="1"/>
</dbReference>
<feature type="domain" description="S1 motif" evidence="7">
    <location>
        <begin position="1121"/>
        <end position="1191"/>
    </location>
</feature>
<dbReference type="InterPro" id="IPR035420">
    <property type="entry name" value="Spt6_SH2"/>
</dbReference>
<evidence type="ECO:0000256" key="2">
    <source>
        <dbReference type="ARBA" id="ARBA00009253"/>
    </source>
</evidence>
<dbReference type="GO" id="GO:0003676">
    <property type="term" value="F:nucleic acid binding"/>
    <property type="evidence" value="ECO:0007669"/>
    <property type="project" value="InterPro"/>
</dbReference>
<dbReference type="Pfam" id="PF21710">
    <property type="entry name" value="Spt6_S1"/>
    <property type="match status" value="1"/>
</dbReference>
<dbReference type="InterPro" id="IPR032706">
    <property type="entry name" value="Spt6_HHH"/>
</dbReference>
<dbReference type="Proteomes" id="UP001367508">
    <property type="component" value="Unassembled WGS sequence"/>
</dbReference>
<feature type="region of interest" description="Disordered" evidence="5">
    <location>
        <begin position="338"/>
        <end position="359"/>
    </location>
</feature>
<feature type="compositionally biased region" description="Acidic residues" evidence="5">
    <location>
        <begin position="302"/>
        <end position="312"/>
    </location>
</feature>
<evidence type="ECO:0000256" key="4">
    <source>
        <dbReference type="ARBA" id="ARBA00023242"/>
    </source>
</evidence>
<dbReference type="Gene3D" id="1.10.150.850">
    <property type="entry name" value="Spt6, helix-hairpin-helix domain"/>
    <property type="match status" value="1"/>
</dbReference>
<feature type="compositionally biased region" description="Basic residues" evidence="5">
    <location>
        <begin position="235"/>
        <end position="247"/>
    </location>
</feature>
<evidence type="ECO:0000256" key="5">
    <source>
        <dbReference type="SAM" id="MobiDB-lite"/>
    </source>
</evidence>
<dbReference type="InterPro" id="IPR003029">
    <property type="entry name" value="S1_domain"/>
</dbReference>
<dbReference type="PANTHER" id="PTHR10145:SF6">
    <property type="entry name" value="TRANSCRIPTION ELONGATION FACTOR SPT6"/>
    <property type="match status" value="1"/>
</dbReference>
<feature type="compositionally biased region" description="Polar residues" evidence="5">
    <location>
        <begin position="1449"/>
        <end position="1461"/>
    </location>
</feature>
<dbReference type="CDD" id="cd09918">
    <property type="entry name" value="SH2_Nterm_SPT6_like"/>
    <property type="match status" value="1"/>
</dbReference>
<dbReference type="InterPro" id="IPR010994">
    <property type="entry name" value="RuvA_2-like"/>
</dbReference>
<evidence type="ECO:0000256" key="6">
    <source>
        <dbReference type="SAM" id="SignalP"/>
    </source>
</evidence>
<dbReference type="SUPFAM" id="SSF158832">
    <property type="entry name" value="Tex N-terminal region-like"/>
    <property type="match status" value="1"/>
</dbReference>
<feature type="region of interest" description="Disordered" evidence="5">
    <location>
        <begin position="268"/>
        <end position="312"/>
    </location>
</feature>
<dbReference type="InterPro" id="IPR049540">
    <property type="entry name" value="Spt6-like_S1"/>
</dbReference>
<dbReference type="InterPro" id="IPR035019">
    <property type="entry name" value="Spt6_SH2_N"/>
</dbReference>
<dbReference type="Pfam" id="PF14639">
    <property type="entry name" value="YqgF"/>
    <property type="match status" value="1"/>
</dbReference>
<sequence length="1723" mass="194980">MKILYLLLMRGFVGSQLHRAYPLIIRVHYISSVGLEKRAIRNLGHPVMVIQIQSYKPIWPPVASLDLLWLWLRHDSTIFLYASMNGSLTNRSTYTTPSIHIFVTWFITFQDDICTNIREKSNLCFINVGLSNEMKFRMVVAMRLHRSNAEVESLKVKGVGTIPIAKPKIDFQNPFSGVRVSHFCDNDKIRKKGKSKEPVTFDDDDDDGEEGLDGFENDGFIVDDAEDEEGENPKQMHKKKKKRRKSMKSIVLDDDDLELIHENESINQENLRDGKSKRLKKAGQDTQLMEHSSDDGGSLFDDISEDESSDAEDDITDFIEDEEIVILGKGDSLRQKKFKDIKHSRSPSKEAKQNFSKAGLQEKHIKEVQFQSIESDNPNKYESFIPTNMYVAGECNSVEDTDIPERMQIIQDIIGSPTDRMSIEEESSWILSQLTSNINPLFNEAKSYRPADTVKREDIISFLELHHTKKYDIPFIAMYRKEQCRSLLQDPKLDELEDILLNDTERKPKLKWHKMLWMIKELDKKWLLLHKRKSMLMRYYNKHFEEECQMSFLEESSFHKHIFDSITNMLKKAETEREIDDIDMKFNLHFPPVKEFSDTGYKRPPMKSYYSNCCKAGLRSLASTFGNPEKFDSLLTLEKVGMDNEEDPQESPEEIASIYKCETFQTSEAVLKGARHMDAFSNFLLPSMEKEARALLNAKAKNWLLMNYAMLFWNKVSVAPYWNNDNATAQGHGVMACCWGNGKPGTTFVMLDSGGEFVDVMHAQSLTLRSHSINGQQSRKNDQKRVLKFLTIYQPCVIVLGAANASCLRLREEINEIISMMSEENFQNFSQGMKGLPAVVLGEEGLPRLYEDSEISMSQLPRQQGIIKRAVALGRYLLNPLAMIATLCGVKKELVSWKLSPLEKFLTSDEKLEIIEWVMTDVTNQVGININLAIRHNWLLAPLQFVSGLGPKKAGSLHRELFGGTDVRSRRDFAKFGLNTKKVFYNAVGFLWLSCNDQNFVDNVGNTLDRTRIHPESYNLAEELARAVYRQCILENPEDATQVNAIECIQNDPKLLECFDLIEYAERLEIEKGECKWETLLDIKMELLHGFKDPRRPYIEPTQEEEFFMITGETGDVLVEGKKVQAVVRHVLSKQAFCVLDSGMTAVLFKDDFSDETENISLMDKLHEGTVLTCKIKLIDKNRCWVHLTCKVSEMKNDSEQNFHDMDPYYCQGNIISPSQPEGTDKMEFGNKHFMPRMISHPNFQNITADQAKEFLADKDVGEYIFHPSSRGLCYLTLSLKIFNGLYAHKDIVEGGKSHNIKSLLGLGETLKVGEEIFEDIDKVIEHYVNPLVVHLKAMINFQKFKEGSKAEVDELLKLEKDEYPNRIAYGFGISYMHPGTFILSYIRSTNPHHEFIALHPKGFKFRKQIFKNVEQLLAYFQNHIYDNVGPAKTCITVGSFRESGGGWRSNNVDQQKQSIAYNDHGAGRGRGRGGRGRGFGPRSGPRDDCTGDVKDGSNFTTSNWGFGSSNLPDDSVTIGKGLEVSGSGEGNGWGQGRGRGRGRGRGSRGSYGDARGRRPWGGNSQENGRHADGGYSDAYNGSDWGQGQGQGRGRGRGRGRRGDGQGRGRWGGNGTDEERSSLTGGCNDAYNDSDWGQDQGQGGGRDGGRGRGRRSQGEDQGRRHWDGNTTNEDSREKSSWGLSFGSNAGSGNENIGWSVAHGNNTAPSGEGSGWGWTKGKSW</sequence>
<dbReference type="InterPro" id="IPR041692">
    <property type="entry name" value="HHH_9"/>
</dbReference>
<dbReference type="InterPro" id="IPR023319">
    <property type="entry name" value="Tex-like_HTH_dom_sf"/>
</dbReference>
<feature type="compositionally biased region" description="Polar residues" evidence="5">
    <location>
        <begin position="1681"/>
        <end position="1708"/>
    </location>
</feature>
<gene>
    <name evidence="8" type="ORF">VNO77_25925</name>
</gene>
<dbReference type="Gene3D" id="1.10.10.2740">
    <property type="entry name" value="Spt6, Death-like domain"/>
    <property type="match status" value="1"/>
</dbReference>
<keyword evidence="6" id="KW-0732">Signal</keyword>
<feature type="compositionally biased region" description="Acidic residues" evidence="5">
    <location>
        <begin position="200"/>
        <end position="230"/>
    </location>
</feature>
<dbReference type="InterPro" id="IPR012340">
    <property type="entry name" value="NA-bd_OB-fold"/>
</dbReference>
<dbReference type="Pfam" id="PF14633">
    <property type="entry name" value="SH2_2"/>
    <property type="match status" value="1"/>
</dbReference>
<feature type="compositionally biased region" description="Basic and acidic residues" evidence="5">
    <location>
        <begin position="341"/>
        <end position="352"/>
    </location>
</feature>
<feature type="compositionally biased region" description="Gly residues" evidence="5">
    <location>
        <begin position="1528"/>
        <end position="1538"/>
    </location>
</feature>
<evidence type="ECO:0000259" key="7">
    <source>
        <dbReference type="PROSITE" id="PS50126"/>
    </source>
</evidence>
<dbReference type="InterPro" id="IPR037027">
    <property type="entry name" value="YqgF/RNaseH-like_dom_sf"/>
</dbReference>
<keyword evidence="4" id="KW-0539">Nucleus</keyword>
<dbReference type="SUPFAM" id="SSF53098">
    <property type="entry name" value="Ribonuclease H-like"/>
    <property type="match status" value="1"/>
</dbReference>
<dbReference type="InterPro" id="IPR036860">
    <property type="entry name" value="SH2_dom_sf"/>
</dbReference>
<dbReference type="Pfam" id="PF14632">
    <property type="entry name" value="SPT6_acidic"/>
    <property type="match status" value="1"/>
</dbReference>
<evidence type="ECO:0000313" key="8">
    <source>
        <dbReference type="EMBL" id="KAK7322540.1"/>
    </source>
</evidence>
<dbReference type="SUPFAM" id="SSF47781">
    <property type="entry name" value="RuvA domain 2-like"/>
    <property type="match status" value="2"/>
</dbReference>
<dbReference type="InterPro" id="IPR042066">
    <property type="entry name" value="Spt6_death-like"/>
</dbReference>
<dbReference type="PROSITE" id="PS50126">
    <property type="entry name" value="S1"/>
    <property type="match status" value="1"/>
</dbReference>
<organism evidence="8 9">
    <name type="scientific">Canavalia gladiata</name>
    <name type="common">Sword bean</name>
    <name type="synonym">Dolichos gladiatus</name>
    <dbReference type="NCBI Taxonomy" id="3824"/>
    <lineage>
        <taxon>Eukaryota</taxon>
        <taxon>Viridiplantae</taxon>
        <taxon>Streptophyta</taxon>
        <taxon>Embryophyta</taxon>
        <taxon>Tracheophyta</taxon>
        <taxon>Spermatophyta</taxon>
        <taxon>Magnoliopsida</taxon>
        <taxon>eudicotyledons</taxon>
        <taxon>Gunneridae</taxon>
        <taxon>Pentapetalae</taxon>
        <taxon>rosids</taxon>
        <taxon>fabids</taxon>
        <taxon>Fabales</taxon>
        <taxon>Fabaceae</taxon>
        <taxon>Papilionoideae</taxon>
        <taxon>50 kb inversion clade</taxon>
        <taxon>NPAAA clade</taxon>
        <taxon>indigoferoid/millettioid clade</taxon>
        <taxon>Phaseoleae</taxon>
        <taxon>Canavalia</taxon>
    </lineage>
</organism>
<dbReference type="InterPro" id="IPR028231">
    <property type="entry name" value="Spt6_YqgF"/>
</dbReference>
<dbReference type="GO" id="GO:0034728">
    <property type="term" value="P:nucleosome organization"/>
    <property type="evidence" value="ECO:0007669"/>
    <property type="project" value="TreeGrafter"/>
</dbReference>
<dbReference type="Pfam" id="PF17674">
    <property type="entry name" value="HHH_9"/>
    <property type="match status" value="1"/>
</dbReference>
<dbReference type="InterPro" id="IPR017072">
    <property type="entry name" value="TF_Spt6"/>
</dbReference>
<dbReference type="FunFam" id="3.30.505.10:FF:000050">
    <property type="entry name" value="Transcription elongation factor spt6"/>
    <property type="match status" value="1"/>
</dbReference>
<feature type="compositionally biased region" description="Basic and acidic residues" evidence="5">
    <location>
        <begin position="1485"/>
        <end position="1496"/>
    </location>
</feature>
<dbReference type="InterPro" id="IPR012337">
    <property type="entry name" value="RNaseH-like_sf"/>
</dbReference>
<feature type="region of interest" description="Disordered" evidence="5">
    <location>
        <begin position="194"/>
        <end position="247"/>
    </location>
</feature>
<name>A0AAN9KRF2_CANGL</name>
<comment type="caution">
    <text evidence="8">The sequence shown here is derived from an EMBL/GenBank/DDBJ whole genome shotgun (WGS) entry which is preliminary data.</text>
</comment>
<feature type="signal peptide" evidence="6">
    <location>
        <begin position="1"/>
        <end position="15"/>
    </location>
</feature>
<dbReference type="InterPro" id="IPR028083">
    <property type="entry name" value="Spt6_acidic_N_dom"/>
</dbReference>
<dbReference type="GO" id="GO:0042393">
    <property type="term" value="F:histone binding"/>
    <property type="evidence" value="ECO:0007669"/>
    <property type="project" value="TreeGrafter"/>
</dbReference>
<comment type="subcellular location">
    <subcellularLocation>
        <location evidence="1">Nucleus</location>
    </subcellularLocation>
</comment>
<protein>
    <recommendedName>
        <fullName evidence="7">S1 motif domain-containing protein</fullName>
    </recommendedName>
</protein>
<dbReference type="Gene3D" id="2.40.50.140">
    <property type="entry name" value="Nucleic acid-binding proteins"/>
    <property type="match status" value="1"/>
</dbReference>